<evidence type="ECO:0000256" key="5">
    <source>
        <dbReference type="ARBA" id="ARBA00023136"/>
    </source>
</evidence>
<keyword evidence="3 7" id="KW-1133">Transmembrane helix</keyword>
<keyword evidence="10" id="KW-1185">Reference proteome</keyword>
<reference evidence="9" key="1">
    <citation type="submission" date="2022-07" db="EMBL/GenBank/DDBJ databases">
        <title>Phylogenomic reconstructions and comparative analyses of Kickxellomycotina fungi.</title>
        <authorList>
            <person name="Reynolds N.K."/>
            <person name="Stajich J.E."/>
            <person name="Barry K."/>
            <person name="Grigoriev I.V."/>
            <person name="Crous P."/>
            <person name="Smith M.E."/>
        </authorList>
    </citation>
    <scope>NUCLEOTIDE SEQUENCE</scope>
    <source>
        <strain evidence="9">NBRC 100468</strain>
    </source>
</reference>
<evidence type="ECO:0000256" key="2">
    <source>
        <dbReference type="ARBA" id="ARBA00022692"/>
    </source>
</evidence>
<comment type="caution">
    <text evidence="9">The sequence shown here is derived from an EMBL/GenBank/DDBJ whole genome shotgun (WGS) entry which is preliminary data.</text>
</comment>
<evidence type="ECO:0000259" key="8">
    <source>
        <dbReference type="Pfam" id="PF04588"/>
    </source>
</evidence>
<dbReference type="PANTHER" id="PTHR12297">
    <property type="entry name" value="HYPOXIA-INDUCBILE GENE 1 HIG1 -RELATED"/>
    <property type="match status" value="1"/>
</dbReference>
<dbReference type="Gene3D" id="6.10.140.1320">
    <property type="match status" value="1"/>
</dbReference>
<sequence length="141" mass="16207">MPERETVTKKVTRRAFDEPWILGIAATVAAFGYACTKLYAGNAKASQYGFRARVAFQGLTMMTVLWYAYDRAQQPRERVQVIREIDWDKLEEENEKLKQNDKSAYLKDMVNEMREKKKQNSIFAADPEPSSSTSSSTPQKK</sequence>
<dbReference type="InterPro" id="IPR050355">
    <property type="entry name" value="RCF1"/>
</dbReference>
<feature type="domain" description="HIG1" evidence="8">
    <location>
        <begin position="21"/>
        <end position="65"/>
    </location>
</feature>
<dbReference type="Proteomes" id="UP001150538">
    <property type="component" value="Unassembled WGS sequence"/>
</dbReference>
<dbReference type="EMBL" id="JANBPU010000099">
    <property type="protein sequence ID" value="KAJ1916550.1"/>
    <property type="molecule type" value="Genomic_DNA"/>
</dbReference>
<evidence type="ECO:0000313" key="10">
    <source>
        <dbReference type="Proteomes" id="UP001150538"/>
    </source>
</evidence>
<feature type="compositionally biased region" description="Low complexity" evidence="6">
    <location>
        <begin position="130"/>
        <end position="141"/>
    </location>
</feature>
<evidence type="ECO:0000256" key="3">
    <source>
        <dbReference type="ARBA" id="ARBA00022989"/>
    </source>
</evidence>
<accession>A0A9W8DMG6</accession>
<dbReference type="AlphaFoldDB" id="A0A9W8DMG6"/>
<evidence type="ECO:0000313" key="9">
    <source>
        <dbReference type="EMBL" id="KAJ1916550.1"/>
    </source>
</evidence>
<evidence type="ECO:0000256" key="4">
    <source>
        <dbReference type="ARBA" id="ARBA00023128"/>
    </source>
</evidence>
<feature type="transmembrane region" description="Helical" evidence="7">
    <location>
        <begin position="52"/>
        <end position="69"/>
    </location>
</feature>
<keyword evidence="2 7" id="KW-0812">Transmembrane</keyword>
<feature type="region of interest" description="Disordered" evidence="6">
    <location>
        <begin position="116"/>
        <end position="141"/>
    </location>
</feature>
<keyword evidence="4" id="KW-0496">Mitochondrion</keyword>
<feature type="transmembrane region" description="Helical" evidence="7">
    <location>
        <begin position="20"/>
        <end position="40"/>
    </location>
</feature>
<dbReference type="Pfam" id="PF04588">
    <property type="entry name" value="HIG_1_N"/>
    <property type="match status" value="1"/>
</dbReference>
<proteinExistence type="predicted"/>
<gene>
    <name evidence="9" type="ORF">H4219_003717</name>
</gene>
<protein>
    <recommendedName>
        <fullName evidence="8">HIG1 domain-containing protein</fullName>
    </recommendedName>
</protein>
<organism evidence="9 10">
    <name type="scientific">Mycoemilia scoparia</name>
    <dbReference type="NCBI Taxonomy" id="417184"/>
    <lineage>
        <taxon>Eukaryota</taxon>
        <taxon>Fungi</taxon>
        <taxon>Fungi incertae sedis</taxon>
        <taxon>Zoopagomycota</taxon>
        <taxon>Kickxellomycotina</taxon>
        <taxon>Kickxellomycetes</taxon>
        <taxon>Kickxellales</taxon>
        <taxon>Kickxellaceae</taxon>
        <taxon>Mycoemilia</taxon>
    </lineage>
</organism>
<dbReference type="OrthoDB" id="6604018at2759"/>
<dbReference type="InterPro" id="IPR007667">
    <property type="entry name" value="Hypoxia_induced_domain"/>
</dbReference>
<dbReference type="PANTHER" id="PTHR12297:SF3">
    <property type="entry name" value="HIG1 DOMAIN FAMILY MEMBER 1A"/>
    <property type="match status" value="1"/>
</dbReference>
<evidence type="ECO:0000256" key="1">
    <source>
        <dbReference type="ARBA" id="ARBA00004325"/>
    </source>
</evidence>
<evidence type="ECO:0000256" key="6">
    <source>
        <dbReference type="SAM" id="MobiDB-lite"/>
    </source>
</evidence>
<dbReference type="GO" id="GO:0031966">
    <property type="term" value="C:mitochondrial membrane"/>
    <property type="evidence" value="ECO:0007669"/>
    <property type="project" value="UniProtKB-SubCell"/>
</dbReference>
<dbReference type="PROSITE" id="PS51257">
    <property type="entry name" value="PROKAR_LIPOPROTEIN"/>
    <property type="match status" value="1"/>
</dbReference>
<name>A0A9W8DMG6_9FUNG</name>
<comment type="subcellular location">
    <subcellularLocation>
        <location evidence="1">Mitochondrion membrane</location>
    </subcellularLocation>
</comment>
<keyword evidence="5 7" id="KW-0472">Membrane</keyword>
<dbReference type="GO" id="GO:0097250">
    <property type="term" value="P:mitochondrial respirasome assembly"/>
    <property type="evidence" value="ECO:0007669"/>
    <property type="project" value="TreeGrafter"/>
</dbReference>
<evidence type="ECO:0000256" key="7">
    <source>
        <dbReference type="SAM" id="Phobius"/>
    </source>
</evidence>